<evidence type="ECO:0000313" key="10">
    <source>
        <dbReference type="EMBL" id="VCU07901.1"/>
    </source>
</evidence>
<protein>
    <submittedName>
        <fullName evidence="9">ABC transporter permease subunit</fullName>
    </submittedName>
    <submittedName>
        <fullName evidence="10">Bicarbonate transport system permease protein CmpB</fullName>
    </submittedName>
</protein>
<evidence type="ECO:0000256" key="1">
    <source>
        <dbReference type="ARBA" id="ARBA00004651"/>
    </source>
</evidence>
<dbReference type="RefSeq" id="WP_129608074.1">
    <property type="nucleotide sequence ID" value="NZ_UWOC01000077.1"/>
</dbReference>
<keyword evidence="11" id="KW-1185">Reference proteome</keyword>
<evidence type="ECO:0000256" key="5">
    <source>
        <dbReference type="ARBA" id="ARBA00022989"/>
    </source>
</evidence>
<dbReference type="GO" id="GO:0005886">
    <property type="term" value="C:plasma membrane"/>
    <property type="evidence" value="ECO:0007669"/>
    <property type="project" value="UniProtKB-SubCell"/>
</dbReference>
<dbReference type="OrthoDB" id="8443696at2"/>
<dbReference type="Proteomes" id="UP000438991">
    <property type="component" value="Unassembled WGS sequence"/>
</dbReference>
<comment type="caution">
    <text evidence="10">The sequence shown here is derived from an EMBL/GenBank/DDBJ whole genome shotgun (WGS) entry which is preliminary data.</text>
</comment>
<evidence type="ECO:0000259" key="8">
    <source>
        <dbReference type="PROSITE" id="PS50928"/>
    </source>
</evidence>
<feature type="transmembrane region" description="Helical" evidence="7">
    <location>
        <begin position="100"/>
        <end position="120"/>
    </location>
</feature>
<evidence type="ECO:0000256" key="7">
    <source>
        <dbReference type="RuleBase" id="RU363032"/>
    </source>
</evidence>
<dbReference type="EMBL" id="UWOC01000077">
    <property type="protein sequence ID" value="VCU07901.1"/>
    <property type="molecule type" value="Genomic_DNA"/>
</dbReference>
<feature type="transmembrane region" description="Helical" evidence="7">
    <location>
        <begin position="222"/>
        <end position="243"/>
    </location>
</feature>
<comment type="subcellular location">
    <subcellularLocation>
        <location evidence="1 7">Cell membrane</location>
        <topology evidence="1 7">Multi-pass membrane protein</topology>
    </subcellularLocation>
</comment>
<keyword evidence="2 7" id="KW-0813">Transport</keyword>
<evidence type="ECO:0000256" key="4">
    <source>
        <dbReference type="ARBA" id="ARBA00022692"/>
    </source>
</evidence>
<dbReference type="EMBL" id="WNKV01000003">
    <property type="protein sequence ID" value="MTW15626.1"/>
    <property type="molecule type" value="Genomic_DNA"/>
</dbReference>
<name>A0A3S4FB80_9BRAD</name>
<feature type="domain" description="ABC transmembrane type-1" evidence="8">
    <location>
        <begin position="62"/>
        <end position="240"/>
    </location>
</feature>
<dbReference type="InterPro" id="IPR035906">
    <property type="entry name" value="MetI-like_sf"/>
</dbReference>
<accession>A0A3S4FB80</accession>
<evidence type="ECO:0000313" key="9">
    <source>
        <dbReference type="EMBL" id="MTW15626.1"/>
    </source>
</evidence>
<dbReference type="PROSITE" id="PS50928">
    <property type="entry name" value="ABC_TM1"/>
    <property type="match status" value="1"/>
</dbReference>
<evidence type="ECO:0000313" key="12">
    <source>
        <dbReference type="Proteomes" id="UP000438991"/>
    </source>
</evidence>
<dbReference type="Gene3D" id="1.10.3720.10">
    <property type="entry name" value="MetI-like"/>
    <property type="match status" value="1"/>
</dbReference>
<organism evidence="10 11">
    <name type="scientific">Rhodoplanes serenus</name>
    <dbReference type="NCBI Taxonomy" id="200615"/>
    <lineage>
        <taxon>Bacteria</taxon>
        <taxon>Pseudomonadati</taxon>
        <taxon>Pseudomonadota</taxon>
        <taxon>Alphaproteobacteria</taxon>
        <taxon>Hyphomicrobiales</taxon>
        <taxon>Nitrobacteraceae</taxon>
        <taxon>Rhodoplanes</taxon>
    </lineage>
</organism>
<evidence type="ECO:0000256" key="2">
    <source>
        <dbReference type="ARBA" id="ARBA00022448"/>
    </source>
</evidence>
<evidence type="ECO:0000256" key="3">
    <source>
        <dbReference type="ARBA" id="ARBA00022475"/>
    </source>
</evidence>
<reference evidence="9 12" key="3">
    <citation type="submission" date="2019-11" db="EMBL/GenBank/DDBJ databases">
        <title>Whole-genome sequence of Rhodoplanes serenus DSM 18633, type strain.</title>
        <authorList>
            <person name="Kyndt J.A."/>
            <person name="Meyer T.E."/>
        </authorList>
    </citation>
    <scope>NUCLEOTIDE SEQUENCE [LARGE SCALE GENOMIC DNA]</scope>
    <source>
        <strain evidence="9 12">DSM 18633</strain>
    </source>
</reference>
<evidence type="ECO:0000256" key="6">
    <source>
        <dbReference type="ARBA" id="ARBA00023136"/>
    </source>
</evidence>
<feature type="transmembrane region" description="Helical" evidence="7">
    <location>
        <begin position="126"/>
        <end position="147"/>
    </location>
</feature>
<keyword evidence="4 7" id="KW-0812">Transmembrane</keyword>
<evidence type="ECO:0000313" key="11">
    <source>
        <dbReference type="Proteomes" id="UP000289200"/>
    </source>
</evidence>
<reference evidence="10" key="1">
    <citation type="submission" date="2018-10" db="EMBL/GenBank/DDBJ databases">
        <authorList>
            <person name="Peiro R."/>
            <person name="Begona"/>
            <person name="Cbmso G."/>
            <person name="Lopez M."/>
            <person name="Gonzalez S."/>
            <person name="Sacristan E."/>
            <person name="Castillo E."/>
        </authorList>
    </citation>
    <scope>NUCLEOTIDE SEQUENCE</scope>
    <source>
        <strain evidence="10">Rhod_genome</strain>
    </source>
</reference>
<dbReference type="SUPFAM" id="SSF161098">
    <property type="entry name" value="MetI-like"/>
    <property type="match status" value="1"/>
</dbReference>
<keyword evidence="6 7" id="KW-0472">Membrane</keyword>
<dbReference type="PANTHER" id="PTHR30151:SF0">
    <property type="entry name" value="ABC TRANSPORTER PERMEASE PROTEIN MJ0413-RELATED"/>
    <property type="match status" value="1"/>
</dbReference>
<dbReference type="CDD" id="cd06261">
    <property type="entry name" value="TM_PBP2"/>
    <property type="match status" value="1"/>
</dbReference>
<sequence length="274" mass="28421">MTAPRSRTGLGAIAASTAGVLLLLGLWEAGHAAWGSLVLPSPRETALALWRMTVDGSLWPAVAGTGRRALAGFSAGVLLGTGLGAVAGLSDTTGRLLQPFATLALGVPAIAWVVLALLWFGGGGGAVVFTVLITVAPIVYAGAAEGVRSLDGDLRRMARAFRVPRRVLVWDVYLPHMLSHLFPAVATALALSWKVAVMTELLGGVGGIGDRLAAARAQVDTVAAMAWIATVVALLLALEMLLLDPLRRRLLGWRQALPGAARHGTARRDAAPDL</sequence>
<dbReference type="Pfam" id="PF00528">
    <property type="entry name" value="BPD_transp_1"/>
    <property type="match status" value="1"/>
</dbReference>
<dbReference type="GO" id="GO:0055085">
    <property type="term" value="P:transmembrane transport"/>
    <property type="evidence" value="ECO:0007669"/>
    <property type="project" value="InterPro"/>
</dbReference>
<comment type="similarity">
    <text evidence="7">Belongs to the binding-protein-dependent transport system permease family.</text>
</comment>
<dbReference type="Proteomes" id="UP000289200">
    <property type="component" value="Unassembled WGS sequence"/>
</dbReference>
<dbReference type="InterPro" id="IPR000515">
    <property type="entry name" value="MetI-like"/>
</dbReference>
<gene>
    <name evidence="10" type="primary">cmpB_2</name>
    <name evidence="9" type="ORF">GJ689_05330</name>
    <name evidence="10" type="ORF">RHODGE_RHODGE_01051</name>
</gene>
<reference evidence="11" key="2">
    <citation type="submission" date="2018-10" db="EMBL/GenBank/DDBJ databases">
        <authorList>
            <person name="Peiro R."/>
            <person name="Begona"/>
            <person name="Cbmso G."/>
            <person name="Lopez M."/>
            <person name="Gonzalez S."/>
            <person name="Sacristan E."/>
            <person name="Castillo E."/>
        </authorList>
    </citation>
    <scope>NUCLEOTIDE SEQUENCE [LARGE SCALE GENOMIC DNA]</scope>
</reference>
<keyword evidence="3" id="KW-1003">Cell membrane</keyword>
<proteinExistence type="inferred from homology"/>
<feature type="transmembrane region" description="Helical" evidence="7">
    <location>
        <begin position="69"/>
        <end position="88"/>
    </location>
</feature>
<dbReference type="PANTHER" id="PTHR30151">
    <property type="entry name" value="ALKANE SULFONATE ABC TRANSPORTER-RELATED, MEMBRANE SUBUNIT"/>
    <property type="match status" value="1"/>
</dbReference>
<dbReference type="AlphaFoldDB" id="A0A3S4FB80"/>
<keyword evidence="5 7" id="KW-1133">Transmembrane helix</keyword>
<feature type="transmembrane region" description="Helical" evidence="7">
    <location>
        <begin position="168"/>
        <end position="193"/>
    </location>
</feature>